<organism evidence="1 2">
    <name type="scientific">Kineosporia babensis</name>
    <dbReference type="NCBI Taxonomy" id="499548"/>
    <lineage>
        <taxon>Bacteria</taxon>
        <taxon>Bacillati</taxon>
        <taxon>Actinomycetota</taxon>
        <taxon>Actinomycetes</taxon>
        <taxon>Kineosporiales</taxon>
        <taxon>Kineosporiaceae</taxon>
        <taxon>Kineosporia</taxon>
    </lineage>
</organism>
<gene>
    <name evidence="1" type="ORF">LR394_13260</name>
</gene>
<name>A0A9X1NBF6_9ACTN</name>
<reference evidence="1" key="1">
    <citation type="submission" date="2021-11" db="EMBL/GenBank/DDBJ databases">
        <title>Streptomyces corallinus and Kineosporia corallina sp. nov., two new coral-derived marine actinobacteria.</title>
        <authorList>
            <person name="Buangrab K."/>
            <person name="Sutthacheep M."/>
            <person name="Yeemin T."/>
            <person name="Harunari E."/>
            <person name="Igarashi Y."/>
            <person name="Sripreechasak P."/>
            <person name="Kanchanasin P."/>
            <person name="Tanasupawat S."/>
            <person name="Phongsopitanun W."/>
        </authorList>
    </citation>
    <scope>NUCLEOTIDE SEQUENCE</scope>
    <source>
        <strain evidence="1">JCM 31032</strain>
    </source>
</reference>
<dbReference type="Proteomes" id="UP001138997">
    <property type="component" value="Unassembled WGS sequence"/>
</dbReference>
<dbReference type="PROSITE" id="PS51257">
    <property type="entry name" value="PROKAR_LIPOPROTEIN"/>
    <property type="match status" value="1"/>
</dbReference>
<dbReference type="EMBL" id="JAJOMB010000006">
    <property type="protein sequence ID" value="MCD5311872.1"/>
    <property type="molecule type" value="Genomic_DNA"/>
</dbReference>
<sequence>MKVNAWTAGLSAVLLTGTLAGCSSREEPEAVACEALSIPETENSGEPSPEIKVVEEGFSEVRKKEYDPSYSIVSAGAVLENTSDRVAYRTRVVFDSLNKSGASNLAEPDGIFKTVEVPVMNPGEQVRVGTVLAPSLGARTFEVSVLASVTQWLDRADTTNGLAPVKVSIADPGAAQSSVSSQVEIPLAVENTNCRSSVFRGYSALYRDSSGTLIGGFTETGGTPDGNACTAGMSTARMLAGEDYMPEEIDLTKIEVSAMCDLAPNENPGERNRPLN</sequence>
<accession>A0A9X1NBF6</accession>
<evidence type="ECO:0000313" key="1">
    <source>
        <dbReference type="EMBL" id="MCD5311872.1"/>
    </source>
</evidence>
<evidence type="ECO:0008006" key="3">
    <source>
        <dbReference type="Google" id="ProtNLM"/>
    </source>
</evidence>
<evidence type="ECO:0000313" key="2">
    <source>
        <dbReference type="Proteomes" id="UP001138997"/>
    </source>
</evidence>
<keyword evidence="2" id="KW-1185">Reference proteome</keyword>
<proteinExistence type="predicted"/>
<dbReference type="AlphaFoldDB" id="A0A9X1NBF6"/>
<dbReference type="RefSeq" id="WP_231441517.1">
    <property type="nucleotide sequence ID" value="NZ_JAJOMB010000006.1"/>
</dbReference>
<comment type="caution">
    <text evidence="1">The sequence shown here is derived from an EMBL/GenBank/DDBJ whole genome shotgun (WGS) entry which is preliminary data.</text>
</comment>
<protein>
    <recommendedName>
        <fullName evidence="3">Lipoprotein</fullName>
    </recommendedName>
</protein>